<dbReference type="Proteomes" id="UP000321301">
    <property type="component" value="Unassembled WGS sequence"/>
</dbReference>
<dbReference type="RefSeq" id="WP_020890898.1">
    <property type="nucleotide sequence ID" value="NZ_BJYV01000001.1"/>
</dbReference>
<comment type="caution">
    <text evidence="2">The sequence shown here is derived from an EMBL/GenBank/DDBJ whole genome shotgun (WGS) entry which is preliminary data.</text>
</comment>
<dbReference type="InterPro" id="IPR010496">
    <property type="entry name" value="AL/BT2_dom"/>
</dbReference>
<dbReference type="EMBL" id="BJYV01000001">
    <property type="protein sequence ID" value="GEO19810.1"/>
    <property type="molecule type" value="Genomic_DNA"/>
</dbReference>
<evidence type="ECO:0000259" key="1">
    <source>
        <dbReference type="Pfam" id="PF06439"/>
    </source>
</evidence>
<protein>
    <recommendedName>
        <fullName evidence="1">3-keto-alpha-glucoside-1,2-lyase/3-keto-2-hydroxy-glucal hydratase domain-containing protein</fullName>
    </recommendedName>
</protein>
<feature type="domain" description="3-keto-alpha-glucoside-1,2-lyase/3-keto-2-hydroxy-glucal hydratase" evidence="1">
    <location>
        <begin position="45"/>
        <end position="275"/>
    </location>
</feature>
<dbReference type="AlphaFoldDB" id="A0A512C6N8"/>
<dbReference type="Gene3D" id="2.60.120.560">
    <property type="entry name" value="Exo-inulinase, domain 1"/>
    <property type="match status" value="1"/>
</dbReference>
<organism evidence="2 3">
    <name type="scientific">Cyclobacterium qasimii</name>
    <dbReference type="NCBI Taxonomy" id="1350429"/>
    <lineage>
        <taxon>Bacteria</taxon>
        <taxon>Pseudomonadati</taxon>
        <taxon>Bacteroidota</taxon>
        <taxon>Cytophagia</taxon>
        <taxon>Cytophagales</taxon>
        <taxon>Cyclobacteriaceae</taxon>
        <taxon>Cyclobacterium</taxon>
    </lineage>
</organism>
<keyword evidence="3" id="KW-1185">Reference proteome</keyword>
<evidence type="ECO:0000313" key="3">
    <source>
        <dbReference type="Proteomes" id="UP000321301"/>
    </source>
</evidence>
<dbReference type="GO" id="GO:0016787">
    <property type="term" value="F:hydrolase activity"/>
    <property type="evidence" value="ECO:0007669"/>
    <property type="project" value="InterPro"/>
</dbReference>
<dbReference type="PROSITE" id="PS51257">
    <property type="entry name" value="PROKAR_LIPOPROTEIN"/>
    <property type="match status" value="1"/>
</dbReference>
<gene>
    <name evidence="2" type="ORF">CQA01_03440</name>
</gene>
<name>A0A512C6N8_9BACT</name>
<dbReference type="Pfam" id="PF06439">
    <property type="entry name" value="3keto-disac_hyd"/>
    <property type="match status" value="1"/>
</dbReference>
<sequence length="278" mass="32161">MKWSLIYNQQKQLTHLLAVLFLFIIFTSCGKSESRTAQNTLEEEEWETIFNGKDLEGWTAKLQHHESGDNYANTFRVVDGMIQVNYEDYESFDERYGHLFYKKPYSSFHLKFDYRFTDQWMEDAPSYTYRNSGVMFHSQDPETILKEQDWPISVEYQMLADAGDGKPRPTGNMCSPGTEVFFNGEMDPRHCISSSSPTFPWDEWVHAELIVYGDSIVIHKVNGEIVLEYTHPQVGGGVAQRFDPAYKVDGQMLKEGYIGLQAEGQGVEFKHIEIKELD</sequence>
<accession>A0A512C6N8</accession>
<proteinExistence type="predicted"/>
<evidence type="ECO:0000313" key="2">
    <source>
        <dbReference type="EMBL" id="GEO19810.1"/>
    </source>
</evidence>
<reference evidence="2 3" key="1">
    <citation type="submission" date="2019-07" db="EMBL/GenBank/DDBJ databases">
        <title>Whole genome shotgun sequence of Cyclobacterium qasimii NBRC 106168.</title>
        <authorList>
            <person name="Hosoyama A."/>
            <person name="Uohara A."/>
            <person name="Ohji S."/>
            <person name="Ichikawa N."/>
        </authorList>
    </citation>
    <scope>NUCLEOTIDE SEQUENCE [LARGE SCALE GENOMIC DNA]</scope>
    <source>
        <strain evidence="2 3">NBRC 106168</strain>
    </source>
</reference>